<sequence>MDSKNNVETSLTITLTPPTSPPNTFTLATTLPESSISPLFSGSEWAGTRIWRAAELSVHWFLANLVPPPHSFLELGAGLGLLGHCLSRLNPESNYVITDVEALIEQLEYNVPSSQNNLKAAGLDWSEDGLRRVELECNNNRPFDLIVSTDCVYKPLYGDSYVKLAGCVVSGLRRNVNAVSVHFMERRNGDGVEEWVEILEGEGLKVVKEDWGSKGCEEMQWSGEGGRAGVLEVYRVVNKK</sequence>
<evidence type="ECO:0000313" key="2">
    <source>
        <dbReference type="EMBL" id="GMH61143.1"/>
    </source>
</evidence>
<dbReference type="Proteomes" id="UP001165085">
    <property type="component" value="Unassembled WGS sequence"/>
</dbReference>
<dbReference type="PANTHER" id="PTHR14614:SF123">
    <property type="entry name" value="OS04G0645500 PROTEIN"/>
    <property type="match status" value="1"/>
</dbReference>
<gene>
    <name evidence="2" type="ORF">TrST_g388</name>
</gene>
<keyword evidence="3" id="KW-1185">Reference proteome</keyword>
<dbReference type="EMBL" id="BRXY01000069">
    <property type="protein sequence ID" value="GMH61143.1"/>
    <property type="molecule type" value="Genomic_DNA"/>
</dbReference>
<comment type="caution">
    <text evidence="2">The sequence shown here is derived from an EMBL/GenBank/DDBJ whole genome shotgun (WGS) entry which is preliminary data.</text>
</comment>
<organism evidence="2 3">
    <name type="scientific">Triparma strigata</name>
    <dbReference type="NCBI Taxonomy" id="1606541"/>
    <lineage>
        <taxon>Eukaryota</taxon>
        <taxon>Sar</taxon>
        <taxon>Stramenopiles</taxon>
        <taxon>Ochrophyta</taxon>
        <taxon>Bolidophyceae</taxon>
        <taxon>Parmales</taxon>
        <taxon>Triparmaceae</taxon>
        <taxon>Triparma</taxon>
    </lineage>
</organism>
<dbReference type="PANTHER" id="PTHR14614">
    <property type="entry name" value="HEPATOCELLULAR CARCINOMA-ASSOCIATED ANTIGEN"/>
    <property type="match status" value="1"/>
</dbReference>
<dbReference type="AlphaFoldDB" id="A0A9W7E075"/>
<reference evidence="3" key="1">
    <citation type="journal article" date="2023" name="Commun. Biol.">
        <title>Genome analysis of Parmales, the sister group of diatoms, reveals the evolutionary specialization of diatoms from phago-mixotrophs to photoautotrophs.</title>
        <authorList>
            <person name="Ban H."/>
            <person name="Sato S."/>
            <person name="Yoshikawa S."/>
            <person name="Yamada K."/>
            <person name="Nakamura Y."/>
            <person name="Ichinomiya M."/>
            <person name="Sato N."/>
            <person name="Blanc-Mathieu R."/>
            <person name="Endo H."/>
            <person name="Kuwata A."/>
            <person name="Ogata H."/>
        </authorList>
    </citation>
    <scope>NUCLEOTIDE SEQUENCE [LARGE SCALE GENOMIC DNA]</scope>
    <source>
        <strain evidence="3">NIES 3701</strain>
    </source>
</reference>
<feature type="region of interest" description="Disordered" evidence="1">
    <location>
        <begin position="1"/>
        <end position="21"/>
    </location>
</feature>
<proteinExistence type="predicted"/>
<dbReference type="SUPFAM" id="SSF53335">
    <property type="entry name" value="S-adenosyl-L-methionine-dependent methyltransferases"/>
    <property type="match status" value="1"/>
</dbReference>
<feature type="compositionally biased region" description="Low complexity" evidence="1">
    <location>
        <begin position="9"/>
        <end position="21"/>
    </location>
</feature>
<evidence type="ECO:0000313" key="3">
    <source>
        <dbReference type="Proteomes" id="UP001165085"/>
    </source>
</evidence>
<dbReference type="Gene3D" id="3.40.50.150">
    <property type="entry name" value="Vaccinia Virus protein VP39"/>
    <property type="match status" value="1"/>
</dbReference>
<protein>
    <submittedName>
        <fullName evidence="2">Uncharacterized protein</fullName>
    </submittedName>
</protein>
<dbReference type="InterPro" id="IPR029063">
    <property type="entry name" value="SAM-dependent_MTases_sf"/>
</dbReference>
<evidence type="ECO:0000256" key="1">
    <source>
        <dbReference type="SAM" id="MobiDB-lite"/>
    </source>
</evidence>
<dbReference type="Pfam" id="PF10294">
    <property type="entry name" value="Methyltransf_16"/>
    <property type="match status" value="1"/>
</dbReference>
<name>A0A9W7E075_9STRA</name>
<dbReference type="OrthoDB" id="413520at2759"/>
<accession>A0A9W7E075</accession>
<dbReference type="InterPro" id="IPR019410">
    <property type="entry name" value="Methyltransf_16"/>
</dbReference>